<proteinExistence type="predicted"/>
<dbReference type="Gene3D" id="1.10.510.10">
    <property type="entry name" value="Transferase(Phosphotransferase) domain 1"/>
    <property type="match status" value="1"/>
</dbReference>
<keyword evidence="8" id="KW-0408">Iron</keyword>
<gene>
    <name evidence="13" type="ORF">KSX_23850</name>
</gene>
<protein>
    <recommendedName>
        <fullName evidence="15">Serine/threonine protein kinase</fullName>
    </recommendedName>
</protein>
<dbReference type="PROSITE" id="PS50011">
    <property type="entry name" value="PROTEIN_KINASE_DOM"/>
    <property type="match status" value="1"/>
</dbReference>
<dbReference type="EMBL" id="BNJF01000001">
    <property type="protein sequence ID" value="GHO44222.1"/>
    <property type="molecule type" value="Genomic_DNA"/>
</dbReference>
<evidence type="ECO:0000256" key="5">
    <source>
        <dbReference type="ARBA" id="ARBA00022741"/>
    </source>
</evidence>
<dbReference type="GO" id="GO:0016705">
    <property type="term" value="F:oxidoreductase activity, acting on paired donors, with incorporation or reduction of molecular oxygen"/>
    <property type="evidence" value="ECO:0007669"/>
    <property type="project" value="UniProtKB-ARBA"/>
</dbReference>
<evidence type="ECO:0000256" key="8">
    <source>
        <dbReference type="ARBA" id="ARBA00023004"/>
    </source>
</evidence>
<evidence type="ECO:0000256" key="10">
    <source>
        <dbReference type="SAM" id="MobiDB-lite"/>
    </source>
</evidence>
<dbReference type="CDD" id="cd03467">
    <property type="entry name" value="Rieske"/>
    <property type="match status" value="1"/>
</dbReference>
<keyword evidence="7" id="KW-0067">ATP-binding</keyword>
<dbReference type="CDD" id="cd14014">
    <property type="entry name" value="STKc_PknB_like"/>
    <property type="match status" value="1"/>
</dbReference>
<dbReference type="GO" id="GO:0046872">
    <property type="term" value="F:metal ion binding"/>
    <property type="evidence" value="ECO:0007669"/>
    <property type="project" value="UniProtKB-KW"/>
</dbReference>
<sequence>MVENIADAISTGAAVGRYQLKQLLQKHPWGPIFLAHNREGQHVMLRLLEFQRTANPAHRAPSPEEHMIFLGRFQQEANQVADLRHSHILPLLDYGSFRGTAFLVYPYVSLVPLSNLLTRGRSPDVQAVGLYLEQIISALEYAHECAVLHRNLSVNNIFLHNNRHVLLSEFGLLRMREHGLQIWERTQGFEGHSESSAPEQLLGRSVDAYTDIYALGTLIFHLLTGQPVFQGSSREDVMRQHLYAEPPSLHTRRIDIPEGLDALMLKAMAKEPQMRFHRPSEVLQAYYQAVAPERLPVVATLIRDAVQLAGMHPAPQKTTHSSARAGIPRSMDQSSSTKSRLSRRTLLATGGSTAVAMTAIGIGLLSAHNARQPSLAGTTNQTPVNSQPTTSTRTTQDTKTATPNSKSVLARTKDIPINMAKTFPLKDQKNPGVLVHLSNNTFVAYDTTCTHEGCSVEYSQTTGHLECPCHGSVFDPAHNASVLQGPANMPLKALQITVQTDGTITMV</sequence>
<comment type="caution">
    <text evidence="13">The sequence shown here is derived from an EMBL/GenBank/DDBJ whole genome shotgun (WGS) entry which is preliminary data.</text>
</comment>
<organism evidence="13 14">
    <name type="scientific">Ktedonospora formicarum</name>
    <dbReference type="NCBI Taxonomy" id="2778364"/>
    <lineage>
        <taxon>Bacteria</taxon>
        <taxon>Bacillati</taxon>
        <taxon>Chloroflexota</taxon>
        <taxon>Ktedonobacteria</taxon>
        <taxon>Ktedonobacterales</taxon>
        <taxon>Ktedonobacteraceae</taxon>
        <taxon>Ktedonospora</taxon>
    </lineage>
</organism>
<dbReference type="RefSeq" id="WP_220193632.1">
    <property type="nucleotide sequence ID" value="NZ_BNJF01000001.1"/>
</dbReference>
<keyword evidence="2" id="KW-0808">Transferase</keyword>
<dbReference type="InterPro" id="IPR011009">
    <property type="entry name" value="Kinase-like_dom_sf"/>
</dbReference>
<dbReference type="Proteomes" id="UP000612362">
    <property type="component" value="Unassembled WGS sequence"/>
</dbReference>
<keyword evidence="1" id="KW-0723">Serine/threonine-protein kinase</keyword>
<evidence type="ECO:0000256" key="3">
    <source>
        <dbReference type="ARBA" id="ARBA00022714"/>
    </source>
</evidence>
<name>A0A8J3HUF8_9CHLR</name>
<dbReference type="PANTHER" id="PTHR24351">
    <property type="entry name" value="RIBOSOMAL PROTEIN S6 KINASE"/>
    <property type="match status" value="1"/>
</dbReference>
<evidence type="ECO:0000256" key="6">
    <source>
        <dbReference type="ARBA" id="ARBA00022777"/>
    </source>
</evidence>
<dbReference type="Pfam" id="PF00355">
    <property type="entry name" value="Rieske"/>
    <property type="match status" value="1"/>
</dbReference>
<evidence type="ECO:0000256" key="1">
    <source>
        <dbReference type="ARBA" id="ARBA00022527"/>
    </source>
</evidence>
<keyword evidence="5" id="KW-0547">Nucleotide-binding</keyword>
<feature type="region of interest" description="Disordered" evidence="10">
    <location>
        <begin position="373"/>
        <end position="406"/>
    </location>
</feature>
<evidence type="ECO:0000256" key="7">
    <source>
        <dbReference type="ARBA" id="ARBA00022840"/>
    </source>
</evidence>
<dbReference type="Gene3D" id="2.102.10.10">
    <property type="entry name" value="Rieske [2Fe-2S] iron-sulphur domain"/>
    <property type="match status" value="1"/>
</dbReference>
<accession>A0A8J3HUF8</accession>
<feature type="domain" description="Rieske" evidence="12">
    <location>
        <begin position="407"/>
        <end position="505"/>
    </location>
</feature>
<keyword evidence="4" id="KW-0479">Metal-binding</keyword>
<dbReference type="InterPro" id="IPR036922">
    <property type="entry name" value="Rieske_2Fe-2S_sf"/>
</dbReference>
<dbReference type="GO" id="GO:0005524">
    <property type="term" value="F:ATP binding"/>
    <property type="evidence" value="ECO:0007669"/>
    <property type="project" value="UniProtKB-KW"/>
</dbReference>
<evidence type="ECO:0000313" key="13">
    <source>
        <dbReference type="EMBL" id="GHO44222.1"/>
    </source>
</evidence>
<reference evidence="13" key="1">
    <citation type="submission" date="2020-10" db="EMBL/GenBank/DDBJ databases">
        <title>Taxonomic study of unclassified bacteria belonging to the class Ktedonobacteria.</title>
        <authorList>
            <person name="Yabe S."/>
            <person name="Wang C.M."/>
            <person name="Zheng Y."/>
            <person name="Sakai Y."/>
            <person name="Cavaletti L."/>
            <person name="Monciardini P."/>
            <person name="Donadio S."/>
        </authorList>
    </citation>
    <scope>NUCLEOTIDE SEQUENCE</scope>
    <source>
        <strain evidence="13">SOSP1-1</strain>
    </source>
</reference>
<evidence type="ECO:0000259" key="12">
    <source>
        <dbReference type="PROSITE" id="PS51296"/>
    </source>
</evidence>
<evidence type="ECO:0000256" key="9">
    <source>
        <dbReference type="ARBA" id="ARBA00023014"/>
    </source>
</evidence>
<dbReference type="GO" id="GO:0004674">
    <property type="term" value="F:protein serine/threonine kinase activity"/>
    <property type="evidence" value="ECO:0007669"/>
    <property type="project" value="UniProtKB-KW"/>
</dbReference>
<dbReference type="SUPFAM" id="SSF56112">
    <property type="entry name" value="Protein kinase-like (PK-like)"/>
    <property type="match status" value="1"/>
</dbReference>
<feature type="region of interest" description="Disordered" evidence="10">
    <location>
        <begin position="313"/>
        <end position="342"/>
    </location>
</feature>
<dbReference type="GO" id="GO:0004497">
    <property type="term" value="F:monooxygenase activity"/>
    <property type="evidence" value="ECO:0007669"/>
    <property type="project" value="UniProtKB-ARBA"/>
</dbReference>
<dbReference type="AlphaFoldDB" id="A0A8J3HUF8"/>
<feature type="compositionally biased region" description="Low complexity" evidence="10">
    <location>
        <begin position="389"/>
        <end position="402"/>
    </location>
</feature>
<evidence type="ECO:0000313" key="14">
    <source>
        <dbReference type="Proteomes" id="UP000612362"/>
    </source>
</evidence>
<keyword evidence="14" id="KW-1185">Reference proteome</keyword>
<dbReference type="Gene3D" id="3.30.200.20">
    <property type="entry name" value="Phosphorylase Kinase, domain 1"/>
    <property type="match status" value="1"/>
</dbReference>
<keyword evidence="9" id="KW-0411">Iron-sulfur</keyword>
<feature type="compositionally biased region" description="Polar residues" evidence="10">
    <location>
        <begin position="373"/>
        <end position="388"/>
    </location>
</feature>
<feature type="domain" description="Protein kinase" evidence="11">
    <location>
        <begin position="18"/>
        <end position="287"/>
    </location>
</feature>
<dbReference type="Pfam" id="PF00069">
    <property type="entry name" value="Pkinase"/>
    <property type="match status" value="1"/>
</dbReference>
<keyword evidence="3" id="KW-0001">2Fe-2S</keyword>
<evidence type="ECO:0000256" key="2">
    <source>
        <dbReference type="ARBA" id="ARBA00022679"/>
    </source>
</evidence>
<keyword evidence="6" id="KW-0418">Kinase</keyword>
<evidence type="ECO:0008006" key="15">
    <source>
        <dbReference type="Google" id="ProtNLM"/>
    </source>
</evidence>
<dbReference type="SUPFAM" id="SSF50022">
    <property type="entry name" value="ISP domain"/>
    <property type="match status" value="1"/>
</dbReference>
<dbReference type="InterPro" id="IPR000719">
    <property type="entry name" value="Prot_kinase_dom"/>
</dbReference>
<evidence type="ECO:0000259" key="11">
    <source>
        <dbReference type="PROSITE" id="PS50011"/>
    </source>
</evidence>
<dbReference type="GO" id="GO:0051537">
    <property type="term" value="F:2 iron, 2 sulfur cluster binding"/>
    <property type="evidence" value="ECO:0007669"/>
    <property type="project" value="UniProtKB-KW"/>
</dbReference>
<evidence type="ECO:0000256" key="4">
    <source>
        <dbReference type="ARBA" id="ARBA00022723"/>
    </source>
</evidence>
<dbReference type="InterPro" id="IPR017941">
    <property type="entry name" value="Rieske_2Fe-2S"/>
</dbReference>
<dbReference type="PROSITE" id="PS51296">
    <property type="entry name" value="RIESKE"/>
    <property type="match status" value="1"/>
</dbReference>